<feature type="domain" description="Methyltransferase type 11" evidence="1">
    <location>
        <begin position="40"/>
        <end position="129"/>
    </location>
</feature>
<dbReference type="AlphaFoldDB" id="A0A2N5HE02"/>
<comment type="caution">
    <text evidence="2">The sequence shown here is derived from an EMBL/GenBank/DDBJ whole genome shotgun (WGS) entry which is preliminary data.</text>
</comment>
<dbReference type="PANTHER" id="PTHR43861">
    <property type="entry name" value="TRANS-ACONITATE 2-METHYLTRANSFERASE-RELATED"/>
    <property type="match status" value="1"/>
</dbReference>
<reference evidence="2 3" key="1">
    <citation type="submission" date="2017-11" db="EMBL/GenBank/DDBJ databases">
        <title>Comparitive Functional Genomics of Dry Heat Resistant strains isolated from the Viking Spacecraft.</title>
        <authorList>
            <person name="Seuylemezian A."/>
            <person name="Cooper K."/>
            <person name="Vaishampayan P."/>
        </authorList>
    </citation>
    <scope>NUCLEOTIDE SEQUENCE [LARGE SCALE GENOMIC DNA]</scope>
    <source>
        <strain evidence="2 3">V32-6</strain>
    </source>
</reference>
<evidence type="ECO:0000313" key="3">
    <source>
        <dbReference type="Proteomes" id="UP000234950"/>
    </source>
</evidence>
<evidence type="ECO:0000259" key="1">
    <source>
        <dbReference type="Pfam" id="PF08241"/>
    </source>
</evidence>
<protein>
    <submittedName>
        <fullName evidence="2">SAM-dependent methyltransferase</fullName>
    </submittedName>
</protein>
<dbReference type="PANTHER" id="PTHR43861:SF1">
    <property type="entry name" value="TRANS-ACONITATE 2-METHYLTRANSFERASE"/>
    <property type="match status" value="1"/>
</dbReference>
<dbReference type="RefSeq" id="WP_101648513.1">
    <property type="nucleotide sequence ID" value="NZ_PGVE01000052.1"/>
</dbReference>
<dbReference type="GO" id="GO:0032259">
    <property type="term" value="P:methylation"/>
    <property type="evidence" value="ECO:0007669"/>
    <property type="project" value="UniProtKB-KW"/>
</dbReference>
<sequence>MEKVKDSWNANLYDGKHSFVSMYGESLFELLAPQKGEKILDLGCGTGDLAKQLSEYGAEMTGVDKSEKMIEQARNKYPDIKFIVQDATELEFHHEFDAVFSNAALHWIKQPREALTCIYNCLKQGGRFVAEFGGKGNIRSISDEIINQIEAENLPFNIKKFPWFFPSIAEYTSLMEQAGFRVTFAQHVDRPTPLEGKSGVTNWIHMFGGSMLDGFSDDQKHRIIAKVEDNLRKVIFKDGNWVADYKRIRVIGIKE</sequence>
<keyword evidence="3" id="KW-1185">Reference proteome</keyword>
<proteinExistence type="predicted"/>
<name>A0A2N5HE02_9BACI</name>
<organism evidence="2 3">
    <name type="scientific">Neobacillus cucumis</name>
    <dbReference type="NCBI Taxonomy" id="1740721"/>
    <lineage>
        <taxon>Bacteria</taxon>
        <taxon>Bacillati</taxon>
        <taxon>Bacillota</taxon>
        <taxon>Bacilli</taxon>
        <taxon>Bacillales</taxon>
        <taxon>Bacillaceae</taxon>
        <taxon>Neobacillus</taxon>
    </lineage>
</organism>
<gene>
    <name evidence="2" type="ORF">CVD27_13955</name>
</gene>
<dbReference type="EMBL" id="PGVE01000052">
    <property type="protein sequence ID" value="PLS03766.1"/>
    <property type="molecule type" value="Genomic_DNA"/>
</dbReference>
<dbReference type="InterPro" id="IPR013216">
    <property type="entry name" value="Methyltransf_11"/>
</dbReference>
<keyword evidence="2" id="KW-0489">Methyltransferase</keyword>
<accession>A0A2N5HE02</accession>
<dbReference type="OrthoDB" id="9760689at2"/>
<dbReference type="Proteomes" id="UP000234950">
    <property type="component" value="Unassembled WGS sequence"/>
</dbReference>
<dbReference type="Pfam" id="PF08241">
    <property type="entry name" value="Methyltransf_11"/>
    <property type="match status" value="1"/>
</dbReference>
<dbReference type="GO" id="GO:0008757">
    <property type="term" value="F:S-adenosylmethionine-dependent methyltransferase activity"/>
    <property type="evidence" value="ECO:0007669"/>
    <property type="project" value="InterPro"/>
</dbReference>
<dbReference type="SUPFAM" id="SSF53335">
    <property type="entry name" value="S-adenosyl-L-methionine-dependent methyltransferases"/>
    <property type="match status" value="1"/>
</dbReference>
<evidence type="ECO:0000313" key="2">
    <source>
        <dbReference type="EMBL" id="PLS03766.1"/>
    </source>
</evidence>
<dbReference type="InterPro" id="IPR029063">
    <property type="entry name" value="SAM-dependent_MTases_sf"/>
</dbReference>
<dbReference type="Gene3D" id="3.40.50.150">
    <property type="entry name" value="Vaccinia Virus protein VP39"/>
    <property type="match status" value="1"/>
</dbReference>
<keyword evidence="2" id="KW-0808">Transferase</keyword>
<dbReference type="CDD" id="cd02440">
    <property type="entry name" value="AdoMet_MTases"/>
    <property type="match status" value="1"/>
</dbReference>